<dbReference type="InterPro" id="IPR000281">
    <property type="entry name" value="HTH_RpiR"/>
</dbReference>
<dbReference type="Pfam" id="PF01418">
    <property type="entry name" value="HTH_6"/>
    <property type="match status" value="1"/>
</dbReference>
<dbReference type="PROSITE" id="PS51071">
    <property type="entry name" value="HTH_RPIR"/>
    <property type="match status" value="1"/>
</dbReference>
<name>A0ABS7PP06_9SPHN</name>
<dbReference type="Gene3D" id="1.10.10.10">
    <property type="entry name" value="Winged helix-like DNA-binding domain superfamily/Winged helix DNA-binding domain"/>
    <property type="match status" value="1"/>
</dbReference>
<evidence type="ECO:0000259" key="1">
    <source>
        <dbReference type="PROSITE" id="PS51071"/>
    </source>
</evidence>
<dbReference type="SUPFAM" id="SSF53697">
    <property type="entry name" value="SIS domain"/>
    <property type="match status" value="1"/>
</dbReference>
<dbReference type="InterPro" id="IPR001347">
    <property type="entry name" value="SIS_dom"/>
</dbReference>
<evidence type="ECO:0000313" key="3">
    <source>
        <dbReference type="Proteomes" id="UP000706039"/>
    </source>
</evidence>
<gene>
    <name evidence="2" type="ORF">K7G82_09115</name>
</gene>
<dbReference type="InterPro" id="IPR009057">
    <property type="entry name" value="Homeodomain-like_sf"/>
</dbReference>
<dbReference type="Pfam" id="PF01380">
    <property type="entry name" value="SIS"/>
    <property type="match status" value="1"/>
</dbReference>
<dbReference type="InterPro" id="IPR047640">
    <property type="entry name" value="RpiR-like"/>
</dbReference>
<dbReference type="RefSeq" id="WP_222989529.1">
    <property type="nucleotide sequence ID" value="NZ_JAINVV010000004.1"/>
</dbReference>
<dbReference type="EMBL" id="JAINVV010000004">
    <property type="protein sequence ID" value="MBY8822450.1"/>
    <property type="molecule type" value="Genomic_DNA"/>
</dbReference>
<protein>
    <submittedName>
        <fullName evidence="2">MurR/RpiR family transcriptional regulator</fullName>
    </submittedName>
</protein>
<comment type="caution">
    <text evidence="2">The sequence shown here is derived from an EMBL/GenBank/DDBJ whole genome shotgun (WGS) entry which is preliminary data.</text>
</comment>
<keyword evidence="3" id="KW-1185">Reference proteome</keyword>
<proteinExistence type="predicted"/>
<dbReference type="Gene3D" id="3.40.50.10490">
    <property type="entry name" value="Glucose-6-phosphate isomerase like protein, domain 1"/>
    <property type="match status" value="1"/>
</dbReference>
<dbReference type="SUPFAM" id="SSF46689">
    <property type="entry name" value="Homeodomain-like"/>
    <property type="match status" value="1"/>
</dbReference>
<dbReference type="PANTHER" id="PTHR30514:SF18">
    <property type="entry name" value="RPIR-FAMILY TRANSCRIPTIONAL REGULATOR"/>
    <property type="match status" value="1"/>
</dbReference>
<sequence>MTVGRGTGLIERLREEMASFTEAERLIANFVVNDRQSVPFETASSLAKKLDVSPVTVGRFCRRMGYRNFRELKAELKFDIAATPWPRGEQFDQLVANDAGKSELQRDFDLNVAGMLEVYNLARTPEWDVIATILAEAPELYVSGFQPERGMAAQFAYMLQYARPNVRTVDLAAGHFADVLADDCPGRALVIVETRRYSRQAQMLARHAQKAGIALVFITDKYCHWAHQYTPHVLALPTESAMFWDTLVPMVAALTLLSNAVVLKLGASAEPRLSRISELYQEFTGHVGQTPRKQRGEG</sequence>
<dbReference type="PANTHER" id="PTHR30514">
    <property type="entry name" value="GLUCOKINASE"/>
    <property type="match status" value="1"/>
</dbReference>
<organism evidence="2 3">
    <name type="scientific">Sphingomonas colocasiae</name>
    <dbReference type="NCBI Taxonomy" id="1848973"/>
    <lineage>
        <taxon>Bacteria</taxon>
        <taxon>Pseudomonadati</taxon>
        <taxon>Pseudomonadota</taxon>
        <taxon>Alphaproteobacteria</taxon>
        <taxon>Sphingomonadales</taxon>
        <taxon>Sphingomonadaceae</taxon>
        <taxon>Sphingomonas</taxon>
    </lineage>
</organism>
<dbReference type="InterPro" id="IPR036388">
    <property type="entry name" value="WH-like_DNA-bd_sf"/>
</dbReference>
<dbReference type="InterPro" id="IPR046348">
    <property type="entry name" value="SIS_dom_sf"/>
</dbReference>
<evidence type="ECO:0000313" key="2">
    <source>
        <dbReference type="EMBL" id="MBY8822450.1"/>
    </source>
</evidence>
<reference evidence="2 3" key="1">
    <citation type="submission" date="2021-08" db="EMBL/GenBank/DDBJ databases">
        <authorList>
            <person name="Tuo L."/>
        </authorList>
    </citation>
    <scope>NUCLEOTIDE SEQUENCE [LARGE SCALE GENOMIC DNA]</scope>
    <source>
        <strain evidence="2 3">JCM 31229</strain>
    </source>
</reference>
<dbReference type="Proteomes" id="UP000706039">
    <property type="component" value="Unassembled WGS sequence"/>
</dbReference>
<feature type="domain" description="HTH rpiR-type" evidence="1">
    <location>
        <begin position="7"/>
        <end position="83"/>
    </location>
</feature>
<accession>A0ABS7PP06</accession>